<name>A0AAD3SV91_NEPGR</name>
<feature type="compositionally biased region" description="Polar residues" evidence="1">
    <location>
        <begin position="14"/>
        <end position="34"/>
    </location>
</feature>
<protein>
    <submittedName>
        <fullName evidence="2">Uncharacterized protein</fullName>
    </submittedName>
</protein>
<evidence type="ECO:0000313" key="3">
    <source>
        <dbReference type="Proteomes" id="UP001279734"/>
    </source>
</evidence>
<sequence length="96" mass="10928">MELCYISKINCTHEQSQQSSAKRNQPMRNHSPDPSANHAISALLQATIQAQLIINQTQPPRANISYQHLTNQLSITPTSQQTMQSQHYSKQQFRPN</sequence>
<organism evidence="2 3">
    <name type="scientific">Nepenthes gracilis</name>
    <name type="common">Slender pitcher plant</name>
    <dbReference type="NCBI Taxonomy" id="150966"/>
    <lineage>
        <taxon>Eukaryota</taxon>
        <taxon>Viridiplantae</taxon>
        <taxon>Streptophyta</taxon>
        <taxon>Embryophyta</taxon>
        <taxon>Tracheophyta</taxon>
        <taxon>Spermatophyta</taxon>
        <taxon>Magnoliopsida</taxon>
        <taxon>eudicotyledons</taxon>
        <taxon>Gunneridae</taxon>
        <taxon>Pentapetalae</taxon>
        <taxon>Caryophyllales</taxon>
        <taxon>Nepenthaceae</taxon>
        <taxon>Nepenthes</taxon>
    </lineage>
</organism>
<feature type="region of interest" description="Disordered" evidence="1">
    <location>
        <begin position="75"/>
        <end position="96"/>
    </location>
</feature>
<accession>A0AAD3SV91</accession>
<comment type="caution">
    <text evidence="2">The sequence shown here is derived from an EMBL/GenBank/DDBJ whole genome shotgun (WGS) entry which is preliminary data.</text>
</comment>
<dbReference type="EMBL" id="BSYO01000019">
    <property type="protein sequence ID" value="GMH18560.1"/>
    <property type="molecule type" value="Genomic_DNA"/>
</dbReference>
<proteinExistence type="predicted"/>
<evidence type="ECO:0000313" key="2">
    <source>
        <dbReference type="EMBL" id="GMH18560.1"/>
    </source>
</evidence>
<feature type="region of interest" description="Disordered" evidence="1">
    <location>
        <begin position="14"/>
        <end position="38"/>
    </location>
</feature>
<dbReference type="AlphaFoldDB" id="A0AAD3SV91"/>
<gene>
    <name evidence="2" type="ORF">Nepgr_020401</name>
</gene>
<dbReference type="Proteomes" id="UP001279734">
    <property type="component" value="Unassembled WGS sequence"/>
</dbReference>
<evidence type="ECO:0000256" key="1">
    <source>
        <dbReference type="SAM" id="MobiDB-lite"/>
    </source>
</evidence>
<reference evidence="2" key="1">
    <citation type="submission" date="2023-05" db="EMBL/GenBank/DDBJ databases">
        <title>Nepenthes gracilis genome sequencing.</title>
        <authorList>
            <person name="Fukushima K."/>
        </authorList>
    </citation>
    <scope>NUCLEOTIDE SEQUENCE</scope>
    <source>
        <strain evidence="2">SING2019-196</strain>
    </source>
</reference>
<keyword evidence="3" id="KW-1185">Reference proteome</keyword>